<dbReference type="Pfam" id="PF00270">
    <property type="entry name" value="DEAD"/>
    <property type="match status" value="1"/>
</dbReference>
<dbReference type="InterPro" id="IPR050300">
    <property type="entry name" value="GDXG_lipolytic_enzyme"/>
</dbReference>
<evidence type="ECO:0000313" key="4">
    <source>
        <dbReference type="Proteomes" id="UP000001396"/>
    </source>
</evidence>
<feature type="domain" description="Helicase ATP-binding" evidence="2">
    <location>
        <begin position="83"/>
        <end position="243"/>
    </location>
</feature>
<dbReference type="PANTHER" id="PTHR48081">
    <property type="entry name" value="AB HYDROLASE SUPERFAMILY PROTEIN C4A8.06C"/>
    <property type="match status" value="1"/>
</dbReference>
<name>D3B6Z5_HETP5</name>
<dbReference type="SUPFAM" id="SSF52540">
    <property type="entry name" value="P-loop containing nucleoside triphosphate hydrolases"/>
    <property type="match status" value="1"/>
</dbReference>
<dbReference type="PANTHER" id="PTHR48081:SF33">
    <property type="entry name" value="KYNURENINE FORMAMIDASE"/>
    <property type="match status" value="1"/>
</dbReference>
<keyword evidence="1" id="KW-0378">Hydrolase</keyword>
<dbReference type="InterPro" id="IPR029058">
    <property type="entry name" value="AB_hydrolase_fold"/>
</dbReference>
<sequence length="595" mass="68397">MNIEDKRIDSLFKQLINNFVIRNTIFQIQRVLIEREKLLDDGYESSYYDIVRSFDLMPLTRNLLQGLESYGFNNTSPLHRRVLPPLLNGYDVLVRANHGTTKISTYVVPILQSIDVSLDACQALVIAASREISLPTNLIFERIGIKIEGLKSFGFGGAYRGEIEQDELRSTNHQVLVGTPGRMWHHIERGDFDVSQVKIVVFESYDDMIDRGHLDNLELILSRLPPNSRRWFYTDRDENQSSLSFTDKYMTANTIFIKKTLMSDWTKENAAPTKIKYVILELVFLVQMLPRTLYSGYFYFFGYKLSSSPCTIHKDIRYSSNRSRNVMDVYEAPRKVQGNPVVVFIHGGAWGHGFKMQYILLGRRLAMHGVTTVVANYTLYPPGRIEQQVEDVDELMHYLKDHIESYGGRLDDITVIGHSAGAHILAQYLVTVHSKSTDNKIKIRNYIGMSGPFDISDHFIHETKRGIEHMSPMRPCCNGPSGFKQASPTHLIQQRPDKTVELPSMYFLHGDSDLTVPLESTIKFCRLVQQKSKCHTQILEYEHVQHIEIIFLLKDVENSVGKPFIHEHATHTKRNNQSVLIDVLQIIFRNNNNNI</sequence>
<dbReference type="InterPro" id="IPR014001">
    <property type="entry name" value="Helicase_ATP-bd"/>
</dbReference>
<protein>
    <recommendedName>
        <fullName evidence="2">Helicase ATP-binding domain-containing protein</fullName>
    </recommendedName>
</protein>
<comment type="caution">
    <text evidence="3">The sequence shown here is derived from an EMBL/GenBank/DDBJ whole genome shotgun (WGS) entry which is preliminary data.</text>
</comment>
<reference evidence="3 4" key="1">
    <citation type="journal article" date="2011" name="Genome Res.">
        <title>Phylogeny-wide analysis of social amoeba genomes highlights ancient origins for complex intercellular communication.</title>
        <authorList>
            <person name="Heidel A.J."/>
            <person name="Lawal H.M."/>
            <person name="Felder M."/>
            <person name="Schilde C."/>
            <person name="Helps N.R."/>
            <person name="Tunggal B."/>
            <person name="Rivero F."/>
            <person name="John U."/>
            <person name="Schleicher M."/>
            <person name="Eichinger L."/>
            <person name="Platzer M."/>
            <person name="Noegel A.A."/>
            <person name="Schaap P."/>
            <person name="Gloeckner G."/>
        </authorList>
    </citation>
    <scope>NUCLEOTIDE SEQUENCE [LARGE SCALE GENOMIC DNA]</scope>
    <source>
        <strain evidence="4">ATCC 26659 / Pp 5 / PN500</strain>
    </source>
</reference>
<evidence type="ECO:0000313" key="3">
    <source>
        <dbReference type="EMBL" id="EFA82538.1"/>
    </source>
</evidence>
<organism evidence="3 4">
    <name type="scientific">Heterostelium pallidum (strain ATCC 26659 / Pp 5 / PN500)</name>
    <name type="common">Cellular slime mold</name>
    <name type="synonym">Polysphondylium pallidum</name>
    <dbReference type="NCBI Taxonomy" id="670386"/>
    <lineage>
        <taxon>Eukaryota</taxon>
        <taxon>Amoebozoa</taxon>
        <taxon>Evosea</taxon>
        <taxon>Eumycetozoa</taxon>
        <taxon>Dictyostelia</taxon>
        <taxon>Acytosteliales</taxon>
        <taxon>Acytosteliaceae</taxon>
        <taxon>Heterostelium</taxon>
    </lineage>
</organism>
<evidence type="ECO:0000256" key="1">
    <source>
        <dbReference type="ARBA" id="ARBA00022801"/>
    </source>
</evidence>
<dbReference type="InterPro" id="IPR027417">
    <property type="entry name" value="P-loop_NTPase"/>
</dbReference>
<keyword evidence="4" id="KW-1185">Reference proteome</keyword>
<dbReference type="SMART" id="SM00487">
    <property type="entry name" value="DEXDc"/>
    <property type="match status" value="1"/>
</dbReference>
<accession>D3B6Z5</accession>
<dbReference type="ESTHER" id="polpa-d3b6z5">
    <property type="family name" value="BD-FAE"/>
</dbReference>
<evidence type="ECO:0000259" key="2">
    <source>
        <dbReference type="PROSITE" id="PS51192"/>
    </source>
</evidence>
<dbReference type="PROSITE" id="PS51192">
    <property type="entry name" value="HELICASE_ATP_BIND_1"/>
    <property type="match status" value="1"/>
</dbReference>
<dbReference type="Proteomes" id="UP000001396">
    <property type="component" value="Unassembled WGS sequence"/>
</dbReference>
<gene>
    <name evidence="3" type="ORF">PPL_04226</name>
</gene>
<dbReference type="InterPro" id="IPR011545">
    <property type="entry name" value="DEAD/DEAH_box_helicase_dom"/>
</dbReference>
<dbReference type="Gene3D" id="3.40.50.300">
    <property type="entry name" value="P-loop containing nucleotide triphosphate hydrolases"/>
    <property type="match status" value="1"/>
</dbReference>
<dbReference type="EMBL" id="ADBJ01000018">
    <property type="protein sequence ID" value="EFA82538.1"/>
    <property type="molecule type" value="Genomic_DNA"/>
</dbReference>
<dbReference type="GO" id="GO:0016787">
    <property type="term" value="F:hydrolase activity"/>
    <property type="evidence" value="ECO:0007669"/>
    <property type="project" value="UniProtKB-KW"/>
</dbReference>
<dbReference type="GO" id="GO:0005524">
    <property type="term" value="F:ATP binding"/>
    <property type="evidence" value="ECO:0007669"/>
    <property type="project" value="InterPro"/>
</dbReference>
<dbReference type="STRING" id="670386.D3B6Z5"/>
<dbReference type="SUPFAM" id="SSF53474">
    <property type="entry name" value="alpha/beta-Hydrolases"/>
    <property type="match status" value="1"/>
</dbReference>
<dbReference type="GeneID" id="31359713"/>
<dbReference type="InParanoid" id="D3B6Z5"/>
<proteinExistence type="predicted"/>
<dbReference type="Gene3D" id="3.40.50.1820">
    <property type="entry name" value="alpha/beta hydrolase"/>
    <property type="match status" value="1"/>
</dbReference>
<dbReference type="Pfam" id="PF20434">
    <property type="entry name" value="BD-FAE"/>
    <property type="match status" value="1"/>
</dbReference>
<dbReference type="GO" id="GO:0003676">
    <property type="term" value="F:nucleic acid binding"/>
    <property type="evidence" value="ECO:0007669"/>
    <property type="project" value="InterPro"/>
</dbReference>
<dbReference type="InterPro" id="IPR049492">
    <property type="entry name" value="BD-FAE-like_dom"/>
</dbReference>
<dbReference type="AlphaFoldDB" id="D3B6Z5"/>
<dbReference type="RefSeq" id="XP_020434655.1">
    <property type="nucleotide sequence ID" value="XM_020575135.1"/>
</dbReference>